<organism evidence="2">
    <name type="scientific">Sipha flava</name>
    <name type="common">yellow sugarcane aphid</name>
    <dbReference type="NCBI Taxonomy" id="143950"/>
    <lineage>
        <taxon>Eukaryota</taxon>
        <taxon>Metazoa</taxon>
        <taxon>Ecdysozoa</taxon>
        <taxon>Arthropoda</taxon>
        <taxon>Hexapoda</taxon>
        <taxon>Insecta</taxon>
        <taxon>Pterygota</taxon>
        <taxon>Neoptera</taxon>
        <taxon>Paraneoptera</taxon>
        <taxon>Hemiptera</taxon>
        <taxon>Sternorrhyncha</taxon>
        <taxon>Aphidomorpha</taxon>
        <taxon>Aphidoidea</taxon>
        <taxon>Aphididae</taxon>
        <taxon>Sipha</taxon>
    </lineage>
</organism>
<reference evidence="2" key="1">
    <citation type="submission" date="2018-04" db="EMBL/GenBank/DDBJ databases">
        <title>Transcriptome assembly of Sipha flava.</title>
        <authorList>
            <person name="Scully E.D."/>
            <person name="Geib S.M."/>
            <person name="Palmer N.A."/>
            <person name="Koch K."/>
            <person name="Bradshaw J."/>
            <person name="Heng-Moss T."/>
            <person name="Sarath G."/>
        </authorList>
    </citation>
    <scope>NUCLEOTIDE SEQUENCE</scope>
</reference>
<protein>
    <submittedName>
        <fullName evidence="2">Uncharacterized protein</fullName>
    </submittedName>
</protein>
<evidence type="ECO:0000256" key="1">
    <source>
        <dbReference type="SAM" id="MobiDB-lite"/>
    </source>
</evidence>
<evidence type="ECO:0000313" key="2">
    <source>
        <dbReference type="EMBL" id="MBY83021.1"/>
    </source>
</evidence>
<name>A0A2S2QZ44_9HEMI</name>
<dbReference type="AlphaFoldDB" id="A0A2S2QZ44"/>
<gene>
    <name evidence="2" type="ORF">g.101730</name>
</gene>
<feature type="compositionally biased region" description="Polar residues" evidence="1">
    <location>
        <begin position="105"/>
        <end position="114"/>
    </location>
</feature>
<dbReference type="EMBL" id="GGMS01013818">
    <property type="protein sequence ID" value="MBY83021.1"/>
    <property type="molecule type" value="Transcribed_RNA"/>
</dbReference>
<proteinExistence type="predicted"/>
<accession>A0A2S2QZ44</accession>
<feature type="region of interest" description="Disordered" evidence="1">
    <location>
        <begin position="89"/>
        <end position="114"/>
    </location>
</feature>
<sequence>MFLESAIQAVPRRSEVFVNTRRVRAALGVPITRLIGRSWFFSRGEKNYIFGKTSIFNTNSLGFLTRKPIPQVLSENARRRCVHGRLYPSCLSRGRNRSNHDKYPKSTSIGSTPR</sequence>